<comment type="similarity">
    <text evidence="1">Belongs to the ROK (NagC/XylR) family.</text>
</comment>
<proteinExistence type="inferred from homology"/>
<dbReference type="InterPro" id="IPR049874">
    <property type="entry name" value="ROK_cs"/>
</dbReference>
<comment type="caution">
    <text evidence="2">The sequence shown here is derived from an EMBL/GenBank/DDBJ whole genome shotgun (WGS) entry which is preliminary data.</text>
</comment>
<dbReference type="InterPro" id="IPR043129">
    <property type="entry name" value="ATPase_NBD"/>
</dbReference>
<name>A0A2P8CXG9_9ACTN</name>
<dbReference type="AlphaFoldDB" id="A0A2P8CXG9"/>
<dbReference type="EMBL" id="PYGA01000025">
    <property type="protein sequence ID" value="PSK89683.1"/>
    <property type="molecule type" value="Genomic_DNA"/>
</dbReference>
<dbReference type="SUPFAM" id="SSF53067">
    <property type="entry name" value="Actin-like ATPase domain"/>
    <property type="match status" value="1"/>
</dbReference>
<dbReference type="RefSeq" id="WP_211301501.1">
    <property type="nucleotide sequence ID" value="NZ_PYGA01000025.1"/>
</dbReference>
<dbReference type="Pfam" id="PF00480">
    <property type="entry name" value="ROK"/>
    <property type="match status" value="1"/>
</dbReference>
<evidence type="ECO:0000313" key="3">
    <source>
        <dbReference type="Proteomes" id="UP000240542"/>
    </source>
</evidence>
<dbReference type="PANTHER" id="PTHR18964:SF169">
    <property type="entry name" value="N-ACETYLMANNOSAMINE KINASE"/>
    <property type="match status" value="1"/>
</dbReference>
<dbReference type="PROSITE" id="PS01125">
    <property type="entry name" value="ROK"/>
    <property type="match status" value="1"/>
</dbReference>
<dbReference type="InterPro" id="IPR000600">
    <property type="entry name" value="ROK"/>
</dbReference>
<keyword evidence="2" id="KW-0418">Kinase</keyword>
<protein>
    <submittedName>
        <fullName evidence="2">Glucokinase</fullName>
    </submittedName>
</protein>
<sequence length="316" mass="30503">MSPPPGPTAIGIDVGGTKIAAGVVDGTGAVAHAVRRPTPGSGGRDAVLAALADVVSELRAHGGPRLVGVGVGTGGVVDHARGVVLTATDLLPGWAGAPVGPWLSERCGLPVTADNDGNTHALGELRFGAARGRADVLFAAVGTGVGGALALGGALRRGGHHTAGDIGHVAAPGAEGRRCSCGASGHLEAAAAGPAIAARHRELGGADLALPAIADLARGGDPTAAAAIAEGAAVLGRTLAGLATAIDPDAVVLGGGVTDIGPLYWEPLRAAFAAEPFMRSGAVPLLAASLGPDSSVAGAAALAFDRGTDPHLEGNR</sequence>
<dbReference type="GO" id="GO:0016301">
    <property type="term" value="F:kinase activity"/>
    <property type="evidence" value="ECO:0007669"/>
    <property type="project" value="UniProtKB-KW"/>
</dbReference>
<dbReference type="Proteomes" id="UP000240542">
    <property type="component" value="Unassembled WGS sequence"/>
</dbReference>
<evidence type="ECO:0000313" key="2">
    <source>
        <dbReference type="EMBL" id="PSK89683.1"/>
    </source>
</evidence>
<reference evidence="2 3" key="1">
    <citation type="submission" date="2018-03" db="EMBL/GenBank/DDBJ databases">
        <title>Genomic Encyclopedia of Archaeal and Bacterial Type Strains, Phase II (KMG-II): from individual species to whole genera.</title>
        <authorList>
            <person name="Goeker M."/>
        </authorList>
    </citation>
    <scope>NUCLEOTIDE SEQUENCE [LARGE SCALE GENOMIC DNA]</scope>
    <source>
        <strain evidence="2 3">DSM 45312</strain>
    </source>
</reference>
<dbReference type="Gene3D" id="3.30.420.40">
    <property type="match status" value="2"/>
</dbReference>
<keyword evidence="3" id="KW-1185">Reference proteome</keyword>
<gene>
    <name evidence="2" type="ORF">CLV63_12577</name>
</gene>
<organism evidence="2 3">
    <name type="scientific">Murinocardiopsis flavida</name>
    <dbReference type="NCBI Taxonomy" id="645275"/>
    <lineage>
        <taxon>Bacteria</taxon>
        <taxon>Bacillati</taxon>
        <taxon>Actinomycetota</taxon>
        <taxon>Actinomycetes</taxon>
        <taxon>Streptosporangiales</taxon>
        <taxon>Nocardiopsidaceae</taxon>
        <taxon>Murinocardiopsis</taxon>
    </lineage>
</organism>
<evidence type="ECO:0000256" key="1">
    <source>
        <dbReference type="ARBA" id="ARBA00006479"/>
    </source>
</evidence>
<keyword evidence="2" id="KW-0808">Transferase</keyword>
<accession>A0A2P8CXG9</accession>
<dbReference type="PANTHER" id="PTHR18964">
    <property type="entry name" value="ROK (REPRESSOR, ORF, KINASE) FAMILY"/>
    <property type="match status" value="1"/>
</dbReference>